<dbReference type="Gene3D" id="2.40.10.10">
    <property type="entry name" value="Trypsin-like serine proteases"/>
    <property type="match status" value="2"/>
</dbReference>
<dbReference type="CDD" id="cd00041">
    <property type="entry name" value="CUB"/>
    <property type="match status" value="2"/>
</dbReference>
<keyword evidence="12" id="KW-0325">Glycoprotein</keyword>
<evidence type="ECO:0000256" key="13">
    <source>
        <dbReference type="PROSITE-ProRule" id="PRU00124"/>
    </source>
</evidence>
<dbReference type="Pfam" id="PF00629">
    <property type="entry name" value="MAM"/>
    <property type="match status" value="1"/>
</dbReference>
<feature type="domain" description="Peptidase S1" evidence="19">
    <location>
        <begin position="842"/>
        <end position="1076"/>
    </location>
</feature>
<dbReference type="CDD" id="cd00112">
    <property type="entry name" value="LDLa"/>
    <property type="match status" value="2"/>
</dbReference>
<dbReference type="InterPro" id="IPR009003">
    <property type="entry name" value="Peptidase_S1_PA"/>
</dbReference>
<dbReference type="Gene3D" id="3.10.250.10">
    <property type="entry name" value="SRCR-like domain"/>
    <property type="match status" value="1"/>
</dbReference>
<evidence type="ECO:0000256" key="9">
    <source>
        <dbReference type="ARBA" id="ARBA00022989"/>
    </source>
</evidence>
<keyword evidence="11 14" id="KW-1015">Disulfide bond</keyword>
<dbReference type="Proteomes" id="UP000504639">
    <property type="component" value="Chromosome 1"/>
</dbReference>
<dbReference type="SMART" id="SM00202">
    <property type="entry name" value="SR"/>
    <property type="match status" value="1"/>
</dbReference>
<dbReference type="InterPro" id="IPR035914">
    <property type="entry name" value="Sperma_CUB_dom_sf"/>
</dbReference>
<dbReference type="InterPro" id="IPR036772">
    <property type="entry name" value="SRCR-like_dom_sf"/>
</dbReference>
<dbReference type="SUPFAM" id="SSF49899">
    <property type="entry name" value="Concanavalin A-like lectins/glucanases"/>
    <property type="match status" value="1"/>
</dbReference>
<dbReference type="PRINTS" id="PR00020">
    <property type="entry name" value="MAMDOMAIN"/>
</dbReference>
<dbReference type="Gene3D" id="2.60.120.200">
    <property type="match status" value="1"/>
</dbReference>
<dbReference type="CDD" id="cd06263">
    <property type="entry name" value="MAM"/>
    <property type="match status" value="1"/>
</dbReference>
<comment type="similarity">
    <text evidence="2">Belongs to the DMBT1 family.</text>
</comment>
<dbReference type="SUPFAM" id="SSF49854">
    <property type="entry name" value="Spermadhesin, CUB domain"/>
    <property type="match status" value="2"/>
</dbReference>
<evidence type="ECO:0000256" key="14">
    <source>
        <dbReference type="PROSITE-ProRule" id="PRU00196"/>
    </source>
</evidence>
<dbReference type="Gene3D" id="3.30.70.960">
    <property type="entry name" value="SEA domain"/>
    <property type="match status" value="1"/>
</dbReference>
<dbReference type="InterPro" id="IPR043504">
    <property type="entry name" value="Peptidase_S1_PA_chymotrypsin"/>
</dbReference>
<dbReference type="SMART" id="SM00137">
    <property type="entry name" value="MAM"/>
    <property type="match status" value="1"/>
</dbReference>
<keyword evidence="7 15" id="KW-0720">Serine protease</keyword>
<proteinExistence type="inferred from homology"/>
<evidence type="ECO:0000313" key="21">
    <source>
        <dbReference type="Proteomes" id="UP000504639"/>
    </source>
</evidence>
<feature type="disulfide bond" evidence="13">
    <location>
        <begin position="707"/>
        <end position="725"/>
    </location>
</feature>
<evidence type="ECO:0000259" key="20">
    <source>
        <dbReference type="PROSITE" id="PS50287"/>
    </source>
</evidence>
<dbReference type="SUPFAM" id="SSF56487">
    <property type="entry name" value="SRCR-like"/>
    <property type="match status" value="1"/>
</dbReference>
<dbReference type="SMART" id="SM00042">
    <property type="entry name" value="CUB"/>
    <property type="match status" value="2"/>
</dbReference>
<evidence type="ECO:0000256" key="2">
    <source>
        <dbReference type="ARBA" id="ARBA00009931"/>
    </source>
</evidence>
<dbReference type="AlphaFoldDB" id="A0A6J3DQQ8"/>
<dbReference type="FunFam" id="2.60.120.290:FF:000043">
    <property type="entry name" value="Enteropeptidase"/>
    <property type="match status" value="1"/>
</dbReference>
<evidence type="ECO:0000256" key="12">
    <source>
        <dbReference type="ARBA" id="ARBA00023180"/>
    </source>
</evidence>
<dbReference type="InterPro" id="IPR018114">
    <property type="entry name" value="TRYPSIN_HIS"/>
</dbReference>
<dbReference type="InterPro" id="IPR033116">
    <property type="entry name" value="TRYPSIN_SER"/>
</dbReference>
<dbReference type="KEGG" id="aful:116494033"/>
<dbReference type="PROSITE" id="PS00134">
    <property type="entry name" value="TRYPSIN_HIS"/>
    <property type="match status" value="1"/>
</dbReference>
<dbReference type="InParanoid" id="A0A6J3DQQ8"/>
<evidence type="ECO:0000256" key="3">
    <source>
        <dbReference type="ARBA" id="ARBA00022670"/>
    </source>
</evidence>
<feature type="disulfide bond" evidence="14">
    <location>
        <begin position="814"/>
        <end position="824"/>
    </location>
</feature>
<dbReference type="InterPro" id="IPR036055">
    <property type="entry name" value="LDL_receptor-like_sf"/>
</dbReference>
<dbReference type="SUPFAM" id="SSF50494">
    <property type="entry name" value="Trypsin-like serine proteases"/>
    <property type="match status" value="1"/>
</dbReference>
<dbReference type="InterPro" id="IPR013320">
    <property type="entry name" value="ConA-like_dom_sf"/>
</dbReference>
<dbReference type="FunFam" id="3.10.250.10:FF:000029">
    <property type="entry name" value="Enteropeptidase"/>
    <property type="match status" value="1"/>
</dbReference>
<dbReference type="InterPro" id="IPR001254">
    <property type="entry name" value="Trypsin_dom"/>
</dbReference>
<reference evidence="22" key="1">
    <citation type="submission" date="2025-08" db="UniProtKB">
        <authorList>
            <consortium name="RefSeq"/>
        </authorList>
    </citation>
    <scope>IDENTIFICATION</scope>
    <source>
        <tissue evidence="22">Lung</tissue>
    </source>
</reference>
<feature type="domain" description="SRCR" evidence="20">
    <location>
        <begin position="735"/>
        <end position="845"/>
    </location>
</feature>
<dbReference type="PROSITE" id="PS00135">
    <property type="entry name" value="TRYPSIN_SER"/>
    <property type="match status" value="1"/>
</dbReference>
<keyword evidence="10" id="KW-0472">Membrane</keyword>
<evidence type="ECO:0000256" key="7">
    <source>
        <dbReference type="ARBA" id="ARBA00022825"/>
    </source>
</evidence>
<dbReference type="FunFam" id="2.40.10.10:FF:000003">
    <property type="entry name" value="Transmembrane serine protease 3"/>
    <property type="match status" value="1"/>
</dbReference>
<dbReference type="GO" id="GO:0006508">
    <property type="term" value="P:proteolysis"/>
    <property type="evidence" value="ECO:0007669"/>
    <property type="project" value="UniProtKB-KW"/>
</dbReference>
<evidence type="ECO:0000256" key="5">
    <source>
        <dbReference type="ARBA" id="ARBA00022737"/>
    </source>
</evidence>
<feature type="disulfide bond" evidence="13">
    <location>
        <begin position="719"/>
        <end position="734"/>
    </location>
</feature>
<evidence type="ECO:0000259" key="19">
    <source>
        <dbReference type="PROSITE" id="PS50240"/>
    </source>
</evidence>
<dbReference type="PROSITE" id="PS50024">
    <property type="entry name" value="SEA"/>
    <property type="match status" value="1"/>
</dbReference>
<dbReference type="PROSITE" id="PS50068">
    <property type="entry name" value="LDLRA_2"/>
    <property type="match status" value="2"/>
</dbReference>
<keyword evidence="9" id="KW-1133">Transmembrane helix</keyword>
<dbReference type="Pfam" id="PF00431">
    <property type="entry name" value="CUB"/>
    <property type="match status" value="2"/>
</dbReference>
<protein>
    <submittedName>
        <fullName evidence="22">Enteropeptidase</fullName>
    </submittedName>
</protein>
<evidence type="ECO:0000256" key="6">
    <source>
        <dbReference type="ARBA" id="ARBA00022801"/>
    </source>
</evidence>
<dbReference type="InterPro" id="IPR000859">
    <property type="entry name" value="CUB_dom"/>
</dbReference>
<dbReference type="PROSITE" id="PS01209">
    <property type="entry name" value="LDLRA_1"/>
    <property type="match status" value="2"/>
</dbReference>
<evidence type="ECO:0000259" key="17">
    <source>
        <dbReference type="PROSITE" id="PS50024"/>
    </source>
</evidence>
<evidence type="ECO:0000256" key="10">
    <source>
        <dbReference type="ARBA" id="ARBA00023136"/>
    </source>
</evidence>
<organism evidence="21 22">
    <name type="scientific">Aythya fuligula</name>
    <name type="common">Tufted duck</name>
    <name type="synonym">Anas fuligula</name>
    <dbReference type="NCBI Taxonomy" id="219594"/>
    <lineage>
        <taxon>Eukaryota</taxon>
        <taxon>Metazoa</taxon>
        <taxon>Chordata</taxon>
        <taxon>Craniata</taxon>
        <taxon>Vertebrata</taxon>
        <taxon>Euteleostomi</taxon>
        <taxon>Archelosauria</taxon>
        <taxon>Archosauria</taxon>
        <taxon>Dinosauria</taxon>
        <taxon>Saurischia</taxon>
        <taxon>Theropoda</taxon>
        <taxon>Coelurosauria</taxon>
        <taxon>Aves</taxon>
        <taxon>Neognathae</taxon>
        <taxon>Galloanserae</taxon>
        <taxon>Anseriformes</taxon>
        <taxon>Anatidae</taxon>
        <taxon>Aythyinae</taxon>
        <taxon>Aythya</taxon>
    </lineage>
</organism>
<dbReference type="GO" id="GO:0016020">
    <property type="term" value="C:membrane"/>
    <property type="evidence" value="ECO:0007669"/>
    <property type="project" value="UniProtKB-SubCell"/>
</dbReference>
<dbReference type="RefSeq" id="XP_032051658.1">
    <property type="nucleotide sequence ID" value="XM_032195767.1"/>
</dbReference>
<dbReference type="FunFam" id="2.60.120.200:FF:000128">
    <property type="entry name" value="enteropeptidase isoform X2"/>
    <property type="match status" value="1"/>
</dbReference>
<dbReference type="CTD" id="5651"/>
<feature type="disulfide bond" evidence="13">
    <location>
        <begin position="700"/>
        <end position="712"/>
    </location>
</feature>
<dbReference type="PROSITE" id="PS00420">
    <property type="entry name" value="SRCR_1"/>
    <property type="match status" value="1"/>
</dbReference>
<dbReference type="InterPro" id="IPR001314">
    <property type="entry name" value="Peptidase_S1A"/>
</dbReference>
<dbReference type="PANTHER" id="PTHR24252:SF16">
    <property type="entry name" value="TRANSMEMBRANE SERINE PROTEASE 15"/>
    <property type="match status" value="1"/>
</dbReference>
<evidence type="ECO:0000256" key="11">
    <source>
        <dbReference type="ARBA" id="ARBA00023157"/>
    </source>
</evidence>
<dbReference type="Pfam" id="PF00057">
    <property type="entry name" value="Ldl_recept_a"/>
    <property type="match status" value="2"/>
</dbReference>
<dbReference type="SMART" id="SM00192">
    <property type="entry name" value="LDLa"/>
    <property type="match status" value="2"/>
</dbReference>
<dbReference type="SUPFAM" id="SSF82671">
    <property type="entry name" value="SEA domain"/>
    <property type="match status" value="1"/>
</dbReference>
<dbReference type="CDD" id="cd00190">
    <property type="entry name" value="Tryp_SPc"/>
    <property type="match status" value="1"/>
</dbReference>
<dbReference type="PROSITE" id="PS50240">
    <property type="entry name" value="TRYPSIN_DOM"/>
    <property type="match status" value="1"/>
</dbReference>
<dbReference type="SMART" id="SM00020">
    <property type="entry name" value="Tryp_SPc"/>
    <property type="match status" value="1"/>
</dbReference>
<dbReference type="PROSITE" id="PS01180">
    <property type="entry name" value="CUB"/>
    <property type="match status" value="2"/>
</dbReference>
<dbReference type="Pfam" id="PF00089">
    <property type="entry name" value="Trypsin"/>
    <property type="match status" value="1"/>
</dbReference>
<accession>A0A6J3DQQ8</accession>
<evidence type="ECO:0000256" key="15">
    <source>
        <dbReference type="RuleBase" id="RU363034"/>
    </source>
</evidence>
<evidence type="ECO:0000259" key="16">
    <source>
        <dbReference type="PROSITE" id="PS01180"/>
    </source>
</evidence>
<dbReference type="InterPro" id="IPR023415">
    <property type="entry name" value="LDLR_class-A_CS"/>
</dbReference>
<sequence length="1081" mass="120506">MAAEHNYVFLPALNERGNTSNTVSLALGDFSSATKVEIGTLVTPKEKGRPRQTVCWCGSITDAWTPVETDGNSHLYVGTFKIVSGTTFTPSLYDRSSADFKILAFDVEQLIQEIFQASILTNEFERCEIFQFKKPEEIHENFKSQTGVVVIFHLYLTQRVTVEKIKNELLLGIDANTTDLVQTLKIDMNSIQITEFAENLTTMLPLTSSDPVSLITNSVTSDPGSGQLTTSKSTTKSTTPVECLPLAEVCADGVTCIRKDLFCDGVLDCPDGSDESEKRCAAVCDGKYMLTDSSGSFHSMNYPKPYNANIVCRWIILVPQGLSIKLNFTSFDTQQFADSLDIFEGIGQNKTLRASLSGSNAETVYIFSHEATAEFISDYSENYNGFNATYTAFNANELNNYEKVYCTFEDGFCYWRQDSDDDSEWERVQGPTFPFMSGPDFDHTFGNMSGFYISTPIGLGYREERVRIQSLPLVSSDPSCLSFWYYMYSPNVYRLSVSISDEQGVEKIIFEKEGNYGNYWNYGQVTLNETSDFKVIIDAIKKNGPSDIALDDIGLTKGKCNESNYVEPTAFPVVTTTPSGPSDCGGPVELWEPNSTFSSKNFPNYYPNQASCVWYLNAEIGKNIQLHFQVFDVEYIYDIVEVRDGRGPNSSLLAVYTGQGPLPDVFSTTNQMTVILFTDTTVMKQGFLANFTTGYHLGACTLEEYQCRSGECIPLHNLCDNLPQCEDGSDEAKCMRLLNGSLSTKGLVQVRIGKTWHLACADDWNEQISDSVCQQLGLGDANMSSTVLFTGDGPFAAITKTANQSLIFTKREHCLNNQVIHLQCNIKPCGQRLVTQNNRTRIAGGSDARREAWPWVVSLHFNSMHLCGASLVSEEWLVTAAHCVYGRHLQPSKWKAVLGLHDQLNMTHPSTVVRYIDQIIINPHYDKLTKDSDIALMHLQYKVQYTDYIQPVCLPEKNQHFLPGTSCFIAGWGDTTSGGSSSNILQEAEVPLILNDKCQQWMPEYSITENMICAGYDTGGIDSCKGDSGGPLMFEDGNKWVLVGVTSFGYKCALPERPGVYTRVTMFVDWIQNTIYYLDIF</sequence>
<dbReference type="InterPro" id="IPR036364">
    <property type="entry name" value="SEA_dom_sf"/>
</dbReference>
<feature type="domain" description="CUB" evidence="16">
    <location>
        <begin position="584"/>
        <end position="694"/>
    </location>
</feature>
<dbReference type="InterPro" id="IPR000998">
    <property type="entry name" value="MAM_dom"/>
</dbReference>
<keyword evidence="5" id="KW-0677">Repeat</keyword>
<gene>
    <name evidence="22" type="primary">TMPRSS15</name>
</gene>
<dbReference type="PRINTS" id="PR00722">
    <property type="entry name" value="CHYMOTRYPSIN"/>
</dbReference>
<name>A0A6J3DQQ8_AYTFU</name>
<comment type="caution">
    <text evidence="14">Lacks conserved residue(s) required for the propagation of feature annotation.</text>
</comment>
<dbReference type="InterPro" id="IPR002172">
    <property type="entry name" value="LDrepeatLR_classA_rpt"/>
</dbReference>
<dbReference type="GO" id="GO:0004252">
    <property type="term" value="F:serine-type endopeptidase activity"/>
    <property type="evidence" value="ECO:0007669"/>
    <property type="project" value="InterPro"/>
</dbReference>
<feature type="domain" description="SEA" evidence="17">
    <location>
        <begin position="72"/>
        <end position="198"/>
    </location>
</feature>
<evidence type="ECO:0000313" key="22">
    <source>
        <dbReference type="RefSeq" id="XP_032051658.1"/>
    </source>
</evidence>
<evidence type="ECO:0000256" key="4">
    <source>
        <dbReference type="ARBA" id="ARBA00022692"/>
    </source>
</evidence>
<comment type="subcellular location">
    <subcellularLocation>
        <location evidence="1">Membrane</location>
        <topology evidence="1">Single-pass type II membrane protein</topology>
    </subcellularLocation>
</comment>
<dbReference type="SUPFAM" id="SSF57424">
    <property type="entry name" value="LDL receptor-like module"/>
    <property type="match status" value="2"/>
</dbReference>
<keyword evidence="8" id="KW-0735">Signal-anchor</keyword>
<dbReference type="SMART" id="SM00200">
    <property type="entry name" value="SEA"/>
    <property type="match status" value="1"/>
</dbReference>
<dbReference type="Pfam" id="PF01390">
    <property type="entry name" value="SEA"/>
    <property type="match status" value="1"/>
</dbReference>
<keyword evidence="4" id="KW-0812">Transmembrane</keyword>
<dbReference type="PROSITE" id="PS50287">
    <property type="entry name" value="SRCR_2"/>
    <property type="match status" value="1"/>
</dbReference>
<dbReference type="InterPro" id="IPR000082">
    <property type="entry name" value="SEA_dom"/>
</dbReference>
<dbReference type="PANTHER" id="PTHR24252">
    <property type="entry name" value="ACROSIN-RELATED"/>
    <property type="match status" value="1"/>
</dbReference>
<dbReference type="Gene3D" id="2.60.120.290">
    <property type="entry name" value="Spermadhesin, CUB domain"/>
    <property type="match status" value="2"/>
</dbReference>
<dbReference type="InterPro" id="IPR001190">
    <property type="entry name" value="SRCR"/>
</dbReference>
<evidence type="ECO:0000256" key="8">
    <source>
        <dbReference type="ARBA" id="ARBA00022968"/>
    </source>
</evidence>
<dbReference type="PROSITE" id="PS50060">
    <property type="entry name" value="MAM_2"/>
    <property type="match status" value="1"/>
</dbReference>
<evidence type="ECO:0000256" key="1">
    <source>
        <dbReference type="ARBA" id="ARBA00004606"/>
    </source>
</evidence>
<keyword evidence="6 15" id="KW-0378">Hydrolase</keyword>
<feature type="domain" description="CUB" evidence="16">
    <location>
        <begin position="284"/>
        <end position="393"/>
    </location>
</feature>
<dbReference type="Gene3D" id="4.10.400.10">
    <property type="entry name" value="Low-density Lipoprotein Receptor"/>
    <property type="match status" value="2"/>
</dbReference>
<keyword evidence="3 15" id="KW-0645">Protease</keyword>
<feature type="domain" description="MAM" evidence="18">
    <location>
        <begin position="404"/>
        <end position="562"/>
    </location>
</feature>
<dbReference type="GeneID" id="116494033"/>
<evidence type="ECO:0000259" key="18">
    <source>
        <dbReference type="PROSITE" id="PS50060"/>
    </source>
</evidence>
<dbReference type="Pfam" id="PF15494">
    <property type="entry name" value="SRCR_2"/>
    <property type="match status" value="1"/>
</dbReference>
<keyword evidence="21" id="KW-1185">Reference proteome</keyword>